<dbReference type="EC" id="2.7.7.7" evidence="2"/>
<dbReference type="InterPro" id="IPR023211">
    <property type="entry name" value="DNA_pol_palm_dom_sf"/>
</dbReference>
<evidence type="ECO:0000256" key="4">
    <source>
        <dbReference type="ARBA" id="ARBA00022695"/>
    </source>
</evidence>
<dbReference type="PANTHER" id="PTHR33568">
    <property type="entry name" value="DNA POLYMERASE"/>
    <property type="match status" value="1"/>
</dbReference>
<evidence type="ECO:0000256" key="9">
    <source>
        <dbReference type="PROSITE-ProRule" id="PRU00042"/>
    </source>
</evidence>
<dbReference type="Gene3D" id="1.10.287.690">
    <property type="entry name" value="Helix hairpin bin"/>
    <property type="match status" value="1"/>
</dbReference>
<dbReference type="InterPro" id="IPR013087">
    <property type="entry name" value="Znf_C2H2_type"/>
</dbReference>
<proteinExistence type="inferred from homology"/>
<accession>A0A183C0C0</accession>
<dbReference type="AlphaFoldDB" id="A0A183C0C0"/>
<name>A0A183C0C0_GLOPA</name>
<evidence type="ECO:0000256" key="5">
    <source>
        <dbReference type="ARBA" id="ARBA00022705"/>
    </source>
</evidence>
<dbReference type="InterPro" id="IPR017964">
    <property type="entry name" value="DNA-dir_DNA_pol_B_CS"/>
</dbReference>
<evidence type="ECO:0000256" key="7">
    <source>
        <dbReference type="ARBA" id="ARBA00023125"/>
    </source>
</evidence>
<organism evidence="11 12">
    <name type="scientific">Globodera pallida</name>
    <name type="common">Potato cyst nematode worm</name>
    <name type="synonym">Heterodera pallida</name>
    <dbReference type="NCBI Taxonomy" id="36090"/>
    <lineage>
        <taxon>Eukaryota</taxon>
        <taxon>Metazoa</taxon>
        <taxon>Ecdysozoa</taxon>
        <taxon>Nematoda</taxon>
        <taxon>Chromadorea</taxon>
        <taxon>Rhabditida</taxon>
        <taxon>Tylenchina</taxon>
        <taxon>Tylenchomorpha</taxon>
        <taxon>Tylenchoidea</taxon>
        <taxon>Heteroderidae</taxon>
        <taxon>Heteroderinae</taxon>
        <taxon>Globodera</taxon>
    </lineage>
</organism>
<dbReference type="InterPro" id="IPR043502">
    <property type="entry name" value="DNA/RNA_pol_sf"/>
</dbReference>
<evidence type="ECO:0000256" key="2">
    <source>
        <dbReference type="ARBA" id="ARBA00012417"/>
    </source>
</evidence>
<evidence type="ECO:0000313" key="12">
    <source>
        <dbReference type="WBParaSite" id="GPLIN_000631200"/>
    </source>
</evidence>
<evidence type="ECO:0000256" key="1">
    <source>
        <dbReference type="ARBA" id="ARBA00005755"/>
    </source>
</evidence>
<dbReference type="Proteomes" id="UP000050741">
    <property type="component" value="Unassembled WGS sequence"/>
</dbReference>
<dbReference type="GO" id="GO:0003677">
    <property type="term" value="F:DNA binding"/>
    <property type="evidence" value="ECO:0007669"/>
    <property type="project" value="UniProtKB-KW"/>
</dbReference>
<feature type="domain" description="C2H2-type" evidence="10">
    <location>
        <begin position="272"/>
        <end position="300"/>
    </location>
</feature>
<dbReference type="GO" id="GO:0006260">
    <property type="term" value="P:DNA replication"/>
    <property type="evidence" value="ECO:0007669"/>
    <property type="project" value="UniProtKB-KW"/>
</dbReference>
<comment type="similarity">
    <text evidence="1">Belongs to the DNA polymerase type-B family.</text>
</comment>
<evidence type="ECO:0000256" key="6">
    <source>
        <dbReference type="ARBA" id="ARBA00022932"/>
    </source>
</evidence>
<reference evidence="12" key="2">
    <citation type="submission" date="2016-06" db="UniProtKB">
        <authorList>
            <consortium name="WormBaseParasite"/>
        </authorList>
    </citation>
    <scope>IDENTIFICATION</scope>
</reference>
<comment type="catalytic activity">
    <reaction evidence="8">
        <text>DNA(n) + a 2'-deoxyribonucleoside 5'-triphosphate = DNA(n+1) + diphosphate</text>
        <dbReference type="Rhea" id="RHEA:22508"/>
        <dbReference type="Rhea" id="RHEA-COMP:17339"/>
        <dbReference type="Rhea" id="RHEA-COMP:17340"/>
        <dbReference type="ChEBI" id="CHEBI:33019"/>
        <dbReference type="ChEBI" id="CHEBI:61560"/>
        <dbReference type="ChEBI" id="CHEBI:173112"/>
        <dbReference type="EC" id="2.7.7.7"/>
    </reaction>
</comment>
<protein>
    <recommendedName>
        <fullName evidence="2">DNA-directed DNA polymerase</fullName>
        <ecNumber evidence="2">2.7.7.7</ecNumber>
    </recommendedName>
</protein>
<dbReference type="PROSITE" id="PS00116">
    <property type="entry name" value="DNA_POLYMERASE_B"/>
    <property type="match status" value="1"/>
</dbReference>
<evidence type="ECO:0000313" key="11">
    <source>
        <dbReference type="Proteomes" id="UP000050741"/>
    </source>
</evidence>
<dbReference type="SUPFAM" id="SSF56672">
    <property type="entry name" value="DNA/RNA polymerases"/>
    <property type="match status" value="1"/>
</dbReference>
<keyword evidence="11" id="KW-1185">Reference proteome</keyword>
<dbReference type="PROSITE" id="PS50157">
    <property type="entry name" value="ZINC_FINGER_C2H2_2"/>
    <property type="match status" value="1"/>
</dbReference>
<evidence type="ECO:0000259" key="10">
    <source>
        <dbReference type="PROSITE" id="PS50157"/>
    </source>
</evidence>
<dbReference type="GO" id="GO:0000166">
    <property type="term" value="F:nucleotide binding"/>
    <property type="evidence" value="ECO:0007669"/>
    <property type="project" value="InterPro"/>
</dbReference>
<sequence length="632" mass="74096">MKQDKLEKFERWYTENRLTPFFLPDELRAYCRNDTEILLKSILQFRHILMEEITNGFDVLPVSCTIASACMNIFRAKFMKDNQLAIVPEAGFWHGCERCFDPNDKLVDNKTCRELNEATQDRLIQLREPDEHGRCIEVEEIWECEINSMLSDPRNTEMKVFFDDLGVERGPIEPRLAYCGGRTGPLKLFAESSEERKISVYDIVSLYPWVNYDTDYPIGIPKIVHPTAEQIVVDWSSPNDLLYRGIYRVRVIPPRGLCIPVLPVKLDERLLFCCCYRCAMKFQKIGTRQQHLCTHTDEQRSYTGNYTHIELERALQHGYKIDRFWRAWHYEHWSDQIFKEYVRLFLKLKIESSGFPDGIVTDEQKRIFAAEYMRIYHVQLNLESVKKNPGLRFIAKLMLNSLWGKFSMRNELGSNKVITRPQEFYKLELSAIVPLSDHAIRVTYKHKKHFAQEHSSSNIVLSLWTTSRARLKLLDYMMQIHNTEGAELLYTDTDSVIVKHRRNVVPIQTGEYLGQMSAEYAGYEIKTFICGGAKQYALQMTDQRNGQTKYVQKIRGITFDVRNSQALQFEHFKQKVLNFGARGQRPAVFSYDKIQPTRSSQIITRELHKRYLPVCQKGVISERLEVFPFGYQ</sequence>
<dbReference type="InterPro" id="IPR004868">
    <property type="entry name" value="DNA-dir_DNA_pol_B_mt/vir"/>
</dbReference>
<keyword evidence="7" id="KW-0238">DNA-binding</keyword>
<dbReference type="PANTHER" id="PTHR33568:SF3">
    <property type="entry name" value="DNA-DIRECTED DNA POLYMERASE"/>
    <property type="match status" value="1"/>
</dbReference>
<dbReference type="GO" id="GO:0008270">
    <property type="term" value="F:zinc ion binding"/>
    <property type="evidence" value="ECO:0007669"/>
    <property type="project" value="UniProtKB-KW"/>
</dbReference>
<reference evidence="11" key="1">
    <citation type="submission" date="2014-05" db="EMBL/GenBank/DDBJ databases">
        <title>The genome and life-stage specific transcriptomes of Globodera pallida elucidate key aspects of plant parasitism by a cyst nematode.</title>
        <authorList>
            <person name="Cotton J.A."/>
            <person name="Lilley C.J."/>
            <person name="Jones L.M."/>
            <person name="Kikuchi T."/>
            <person name="Reid A.J."/>
            <person name="Thorpe P."/>
            <person name="Tsai I.J."/>
            <person name="Beasley H."/>
            <person name="Blok V."/>
            <person name="Cock P.J.A."/>
            <person name="Van den Akker S.E."/>
            <person name="Holroyd N."/>
            <person name="Hunt M."/>
            <person name="Mantelin S."/>
            <person name="Naghra H."/>
            <person name="Pain A."/>
            <person name="Palomares-Rius J.E."/>
            <person name="Zarowiecki M."/>
            <person name="Berriman M."/>
            <person name="Jones J.T."/>
            <person name="Urwin P.E."/>
        </authorList>
    </citation>
    <scope>NUCLEOTIDE SEQUENCE [LARGE SCALE GENOMIC DNA]</scope>
    <source>
        <strain evidence="11">Lindley</strain>
    </source>
</reference>
<keyword evidence="6" id="KW-0239">DNA-directed DNA polymerase</keyword>
<keyword evidence="9" id="KW-0862">Zinc</keyword>
<keyword evidence="4" id="KW-0548">Nucleotidyltransferase</keyword>
<dbReference type="Pfam" id="PF03175">
    <property type="entry name" value="DNA_pol_B_2"/>
    <property type="match status" value="2"/>
</dbReference>
<keyword evidence="5" id="KW-0235">DNA replication</keyword>
<keyword evidence="9" id="KW-0863">Zinc-finger</keyword>
<dbReference type="Gene3D" id="3.90.1600.10">
    <property type="entry name" value="Palm domain of DNA polymerase"/>
    <property type="match status" value="1"/>
</dbReference>
<evidence type="ECO:0000256" key="3">
    <source>
        <dbReference type="ARBA" id="ARBA00022679"/>
    </source>
</evidence>
<dbReference type="GO" id="GO:0003887">
    <property type="term" value="F:DNA-directed DNA polymerase activity"/>
    <property type="evidence" value="ECO:0007669"/>
    <property type="project" value="UniProtKB-KW"/>
</dbReference>
<dbReference type="PROSITE" id="PS00028">
    <property type="entry name" value="ZINC_FINGER_C2H2_1"/>
    <property type="match status" value="1"/>
</dbReference>
<keyword evidence="9" id="KW-0479">Metal-binding</keyword>
<dbReference type="WBParaSite" id="GPLIN_000631200">
    <property type="protein sequence ID" value="GPLIN_000631200"/>
    <property type="gene ID" value="GPLIN_000631200"/>
</dbReference>
<keyword evidence="3" id="KW-0808">Transferase</keyword>
<evidence type="ECO:0000256" key="8">
    <source>
        <dbReference type="ARBA" id="ARBA00049244"/>
    </source>
</evidence>